<dbReference type="Pfam" id="PF02423">
    <property type="entry name" value="OCD_Mu_crystall"/>
    <property type="match status" value="1"/>
</dbReference>
<dbReference type="PANTHER" id="PTHR13812:SF19">
    <property type="entry name" value="KETIMINE REDUCTASE MU-CRYSTALLIN"/>
    <property type="match status" value="1"/>
</dbReference>
<keyword evidence="1" id="KW-0614">Plasmid</keyword>
<evidence type="ECO:0000313" key="1">
    <source>
        <dbReference type="EMBL" id="BDP43995.1"/>
    </source>
</evidence>
<dbReference type="InterPro" id="IPR036291">
    <property type="entry name" value="NAD(P)-bd_dom_sf"/>
</dbReference>
<dbReference type="PANTHER" id="PTHR13812">
    <property type="entry name" value="KETIMINE REDUCTASE MU-CRYSTALLIN"/>
    <property type="match status" value="1"/>
</dbReference>
<protein>
    <recommendedName>
        <fullName evidence="3">Ornithine cyclodeaminase</fullName>
    </recommendedName>
</protein>
<evidence type="ECO:0008006" key="3">
    <source>
        <dbReference type="Google" id="ProtNLM"/>
    </source>
</evidence>
<gene>
    <name evidence="1" type="ORF">DAETH_39640</name>
</gene>
<reference evidence="1" key="1">
    <citation type="submission" date="2022-07" db="EMBL/GenBank/DDBJ databases">
        <title>Complete Genome Sequence of the Radioresistant Bacterium Deinococcus aetherius ST0316, Isolated from the Air Dust collected in Lower Stratosphere above Japan.</title>
        <authorList>
            <person name="Satoh K."/>
            <person name="Hagiwara K."/>
            <person name="Katsumata K."/>
            <person name="Kubo A."/>
            <person name="Yokobori S."/>
            <person name="Yamagishi A."/>
            <person name="Oono Y."/>
            <person name="Narumi I."/>
        </authorList>
    </citation>
    <scope>NUCLEOTIDE SEQUENCE</scope>
    <source>
        <strain evidence="1">ST0316</strain>
        <plasmid evidence="1">pDAETH-2</plasmid>
    </source>
</reference>
<dbReference type="EMBL" id="AP026562">
    <property type="protein sequence ID" value="BDP43995.1"/>
    <property type="molecule type" value="Genomic_DNA"/>
</dbReference>
<dbReference type="Proteomes" id="UP001064971">
    <property type="component" value="Plasmid pDAETH-2"/>
</dbReference>
<evidence type="ECO:0000313" key="2">
    <source>
        <dbReference type="Proteomes" id="UP001064971"/>
    </source>
</evidence>
<name>A0ABM8AJH7_9DEIO</name>
<dbReference type="Gene3D" id="3.40.50.720">
    <property type="entry name" value="NAD(P)-binding Rossmann-like Domain"/>
    <property type="match status" value="1"/>
</dbReference>
<keyword evidence="2" id="KW-1185">Reference proteome</keyword>
<dbReference type="InterPro" id="IPR003462">
    <property type="entry name" value="ODC_Mu_crystall"/>
</dbReference>
<proteinExistence type="predicted"/>
<organism evidence="1 2">
    <name type="scientific">Deinococcus aetherius</name>
    <dbReference type="NCBI Taxonomy" id="200252"/>
    <lineage>
        <taxon>Bacteria</taxon>
        <taxon>Thermotogati</taxon>
        <taxon>Deinococcota</taxon>
        <taxon>Deinococci</taxon>
        <taxon>Deinococcales</taxon>
        <taxon>Deinococcaceae</taxon>
        <taxon>Deinococcus</taxon>
    </lineage>
</organism>
<sequence>MPLRRPALPRREPWPPGVLARPDAGVVALFGTGGQALAQLRALREVRPLTEVRVWSRTRERAETFVAAADLPGLTLRAVPDGRSACEDAYIVLTVTPAEEPIIWRQWIAPGTPINAVGSDAPGKQELDPQLVAAAKLVVDRRTQSLTIGEMQQLVARHFLRPEHIHAELGEVCAGLKPGRESPQEVTVFDSTGVSFQDTALAGHLLRLAGQRHLGEMVSL</sequence>
<dbReference type="SUPFAM" id="SSF51735">
    <property type="entry name" value="NAD(P)-binding Rossmann-fold domains"/>
    <property type="match status" value="1"/>
</dbReference>
<accession>A0ABM8AJH7</accession>
<geneLocation type="plasmid" evidence="1 2">
    <name>pDAETH-2</name>
</geneLocation>